<dbReference type="EMBL" id="CABVMM010000012">
    <property type="protein sequence ID" value="VVV01729.1"/>
    <property type="molecule type" value="Genomic_DNA"/>
</dbReference>
<name>A0AC61YB56_9FLAO</name>
<sequence length="175" mass="19924">MKRTILCLSLLALSFTACKNEGKPTNETSSDDKTEQVEKKKNTKGDALAFKSENQYEIAKLYLDMKNALVKGDAESVKKISEVLATKLENDENKRLAEKIAQKELESQRKIFFKLTENLNSLFAENITDGKLYKQYCPMAFDGKGAYWFSAEEEILNPYYGEQMLHCGRVEGIIK</sequence>
<proteinExistence type="predicted"/>
<keyword evidence="2" id="KW-1185">Reference proteome</keyword>
<protein>
    <submittedName>
        <fullName evidence="1">Uncharacterized protein</fullName>
    </submittedName>
</protein>
<gene>
    <name evidence="1" type="ORF">FVB9532_03023</name>
</gene>
<evidence type="ECO:0000313" key="2">
    <source>
        <dbReference type="Proteomes" id="UP000356253"/>
    </source>
</evidence>
<organism evidence="1 2">
    <name type="scientific">Mesonia oceanica</name>
    <dbReference type="NCBI Taxonomy" id="2687242"/>
    <lineage>
        <taxon>Bacteria</taxon>
        <taxon>Pseudomonadati</taxon>
        <taxon>Bacteroidota</taxon>
        <taxon>Flavobacteriia</taxon>
        <taxon>Flavobacteriales</taxon>
        <taxon>Flavobacteriaceae</taxon>
        <taxon>Mesonia</taxon>
    </lineage>
</organism>
<reference evidence="1" key="1">
    <citation type="submission" date="2019-09" db="EMBL/GenBank/DDBJ databases">
        <authorList>
            <person name="Rodrigo-Torres L."/>
            <person name="Arahal R. D."/>
            <person name="Lucena T."/>
        </authorList>
    </citation>
    <scope>NUCLEOTIDE SEQUENCE</scope>
    <source>
        <strain evidence="1">ISS653</strain>
    </source>
</reference>
<accession>A0AC61YB56</accession>
<comment type="caution">
    <text evidence="1">The sequence shown here is derived from an EMBL/GenBank/DDBJ whole genome shotgun (WGS) entry which is preliminary data.</text>
</comment>
<evidence type="ECO:0000313" key="1">
    <source>
        <dbReference type="EMBL" id="VVV01729.1"/>
    </source>
</evidence>
<dbReference type="Proteomes" id="UP000356253">
    <property type="component" value="Unassembled WGS sequence"/>
</dbReference>